<comment type="caution">
    <text evidence="1">The sequence shown here is derived from an EMBL/GenBank/DDBJ whole genome shotgun (WGS) entry which is preliminary data.</text>
</comment>
<name>X1SSU5_9ZZZZ</name>
<organism evidence="1">
    <name type="scientific">marine sediment metagenome</name>
    <dbReference type="NCBI Taxonomy" id="412755"/>
    <lineage>
        <taxon>unclassified sequences</taxon>
        <taxon>metagenomes</taxon>
        <taxon>ecological metagenomes</taxon>
    </lineage>
</organism>
<feature type="non-terminal residue" evidence="1">
    <location>
        <position position="122"/>
    </location>
</feature>
<evidence type="ECO:0000313" key="1">
    <source>
        <dbReference type="EMBL" id="GAI70904.1"/>
    </source>
</evidence>
<dbReference type="AlphaFoldDB" id="X1SSU5"/>
<reference evidence="1" key="1">
    <citation type="journal article" date="2014" name="Front. Microbiol.">
        <title>High frequency of phylogenetically diverse reductive dehalogenase-homologous genes in deep subseafloor sedimentary metagenomes.</title>
        <authorList>
            <person name="Kawai M."/>
            <person name="Futagami T."/>
            <person name="Toyoda A."/>
            <person name="Takaki Y."/>
            <person name="Nishi S."/>
            <person name="Hori S."/>
            <person name="Arai W."/>
            <person name="Tsubouchi T."/>
            <person name="Morono Y."/>
            <person name="Uchiyama I."/>
            <person name="Ito T."/>
            <person name="Fujiyama A."/>
            <person name="Inagaki F."/>
            <person name="Takami H."/>
        </authorList>
    </citation>
    <scope>NUCLEOTIDE SEQUENCE</scope>
    <source>
        <strain evidence="1">Expedition CK06-06</strain>
    </source>
</reference>
<sequence length="122" mass="14565">MTWWVLSYLDNDRRQTALTVLARTPERAHMFIRWSKIKPARKLIIRNIRGATKWCGYKYWWTDSHTHEQRQPGDTFEHLFGPIPLDPWDHVWYYLFSMMTAPPLEHQGPLIHVPPPEVEVAS</sequence>
<accession>X1SSU5</accession>
<dbReference type="EMBL" id="BARW01000913">
    <property type="protein sequence ID" value="GAI70904.1"/>
    <property type="molecule type" value="Genomic_DNA"/>
</dbReference>
<gene>
    <name evidence="1" type="ORF">S12H4_03311</name>
</gene>
<proteinExistence type="predicted"/>
<protein>
    <submittedName>
        <fullName evidence="1">Uncharacterized protein</fullName>
    </submittedName>
</protein>